<dbReference type="AlphaFoldDB" id="A0A7W1WRP8"/>
<protein>
    <submittedName>
        <fullName evidence="2">DUF3888 domain-containing protein</fullName>
    </submittedName>
</protein>
<dbReference type="Proteomes" id="UP000535491">
    <property type="component" value="Unassembled WGS sequence"/>
</dbReference>
<organism evidence="2 3">
    <name type="scientific">Paenactinomyces guangxiensis</name>
    <dbReference type="NCBI Taxonomy" id="1490290"/>
    <lineage>
        <taxon>Bacteria</taxon>
        <taxon>Bacillati</taxon>
        <taxon>Bacillota</taxon>
        <taxon>Bacilli</taxon>
        <taxon>Bacillales</taxon>
        <taxon>Thermoactinomycetaceae</taxon>
        <taxon>Paenactinomyces</taxon>
    </lineage>
</organism>
<comment type="caution">
    <text evidence="2">The sequence shown here is derived from an EMBL/GenBank/DDBJ whole genome shotgun (WGS) entry which is preliminary data.</text>
</comment>
<feature type="signal peptide" evidence="1">
    <location>
        <begin position="1"/>
        <end position="19"/>
    </location>
</feature>
<keyword evidence="3" id="KW-1185">Reference proteome</keyword>
<dbReference type="InterPro" id="IPR024984">
    <property type="entry name" value="DUF3888"/>
</dbReference>
<keyword evidence="1" id="KW-0732">Signal</keyword>
<evidence type="ECO:0000256" key="1">
    <source>
        <dbReference type="SAM" id="SignalP"/>
    </source>
</evidence>
<name>A0A7W1WRP8_9BACL</name>
<feature type="chain" id="PRO_5038842131" evidence="1">
    <location>
        <begin position="20"/>
        <end position="123"/>
    </location>
</feature>
<dbReference type="RefSeq" id="WP_181751963.1">
    <property type="nucleotide sequence ID" value="NZ_JACEIQ010000009.1"/>
</dbReference>
<sequence length="123" mass="13724">MKKATIIFLCMLVSLFCISASVRTGDDKTRETLITNAFKTTLTRAVDDAIVGYYGKRQKSFSVPDIKIKEIEETMKGGYSFLCKLEVPTYEGQHDPPYGLEKITLEIGPAGVSVLKFEHEDVP</sequence>
<accession>A0A7W1WRP8</accession>
<reference evidence="2 3" key="1">
    <citation type="submission" date="2020-07" db="EMBL/GenBank/DDBJ databases">
        <authorList>
            <person name="Feng H."/>
        </authorList>
    </citation>
    <scope>NUCLEOTIDE SEQUENCE [LARGE SCALE GENOMIC DNA]</scope>
    <source>
        <strain evidence="3">s-10</strain>
    </source>
</reference>
<dbReference type="EMBL" id="JACEIQ010000009">
    <property type="protein sequence ID" value="MBA4494728.1"/>
    <property type="molecule type" value="Genomic_DNA"/>
</dbReference>
<dbReference type="Pfam" id="PF13027">
    <property type="entry name" value="DUF3888"/>
    <property type="match status" value="1"/>
</dbReference>
<evidence type="ECO:0000313" key="2">
    <source>
        <dbReference type="EMBL" id="MBA4494728.1"/>
    </source>
</evidence>
<evidence type="ECO:0000313" key="3">
    <source>
        <dbReference type="Proteomes" id="UP000535491"/>
    </source>
</evidence>
<proteinExistence type="predicted"/>
<gene>
    <name evidence="2" type="ORF">H1191_10470</name>
</gene>